<keyword evidence="3" id="KW-1185">Reference proteome</keyword>
<dbReference type="AlphaFoldDB" id="A0AAN6WCW1"/>
<dbReference type="EMBL" id="MU866112">
    <property type="protein sequence ID" value="KAK4179674.1"/>
    <property type="molecule type" value="Genomic_DNA"/>
</dbReference>
<sequence length="104" mass="11115">MIVMLPFALSIPSALGTTPSPSTEYRNPLAGLGGYVNGYANIKRLPSFNIDTISMRNARPSQLDQRPCLASVAVQKGWAVLALRQVAAAGFPKRGLLGCKSEVR</sequence>
<reference evidence="2" key="2">
    <citation type="submission" date="2023-05" db="EMBL/GenBank/DDBJ databases">
        <authorList>
            <consortium name="Lawrence Berkeley National Laboratory"/>
            <person name="Steindorff A."/>
            <person name="Hensen N."/>
            <person name="Bonometti L."/>
            <person name="Westerberg I."/>
            <person name="Brannstrom I.O."/>
            <person name="Guillou S."/>
            <person name="Cros-Aarteil S."/>
            <person name="Calhoun S."/>
            <person name="Haridas S."/>
            <person name="Kuo A."/>
            <person name="Mondo S."/>
            <person name="Pangilinan J."/>
            <person name="Riley R."/>
            <person name="Labutti K."/>
            <person name="Andreopoulos B."/>
            <person name="Lipzen A."/>
            <person name="Chen C."/>
            <person name="Yanf M."/>
            <person name="Daum C."/>
            <person name="Ng V."/>
            <person name="Clum A."/>
            <person name="Ohm R."/>
            <person name="Martin F."/>
            <person name="Silar P."/>
            <person name="Natvig D."/>
            <person name="Lalanne C."/>
            <person name="Gautier V."/>
            <person name="Ament-Velasquez S.L."/>
            <person name="Kruys A."/>
            <person name="Hutchinson M.I."/>
            <person name="Powell A.J."/>
            <person name="Barry K."/>
            <person name="Miller A.N."/>
            <person name="Grigoriev I.V."/>
            <person name="Debuchy R."/>
            <person name="Gladieux P."/>
            <person name="Thoren M.H."/>
            <person name="Johannesson H."/>
        </authorList>
    </citation>
    <scope>NUCLEOTIDE SEQUENCE</scope>
    <source>
        <strain evidence="2">CBS 892.96</strain>
    </source>
</reference>
<feature type="chain" id="PRO_5043043170" evidence="1">
    <location>
        <begin position="17"/>
        <end position="104"/>
    </location>
</feature>
<gene>
    <name evidence="2" type="ORF">QBC36DRAFT_322045</name>
</gene>
<evidence type="ECO:0000256" key="1">
    <source>
        <dbReference type="SAM" id="SignalP"/>
    </source>
</evidence>
<comment type="caution">
    <text evidence="2">The sequence shown here is derived from an EMBL/GenBank/DDBJ whole genome shotgun (WGS) entry which is preliminary data.</text>
</comment>
<accession>A0AAN6WCW1</accession>
<reference evidence="2" key="1">
    <citation type="journal article" date="2023" name="Mol. Phylogenet. Evol.">
        <title>Genome-scale phylogeny and comparative genomics of the fungal order Sordariales.</title>
        <authorList>
            <person name="Hensen N."/>
            <person name="Bonometti L."/>
            <person name="Westerberg I."/>
            <person name="Brannstrom I.O."/>
            <person name="Guillou S."/>
            <person name="Cros-Aarteil S."/>
            <person name="Calhoun S."/>
            <person name="Haridas S."/>
            <person name="Kuo A."/>
            <person name="Mondo S."/>
            <person name="Pangilinan J."/>
            <person name="Riley R."/>
            <person name="LaButti K."/>
            <person name="Andreopoulos B."/>
            <person name="Lipzen A."/>
            <person name="Chen C."/>
            <person name="Yan M."/>
            <person name="Daum C."/>
            <person name="Ng V."/>
            <person name="Clum A."/>
            <person name="Steindorff A."/>
            <person name="Ohm R.A."/>
            <person name="Martin F."/>
            <person name="Silar P."/>
            <person name="Natvig D.O."/>
            <person name="Lalanne C."/>
            <person name="Gautier V."/>
            <person name="Ament-Velasquez S.L."/>
            <person name="Kruys A."/>
            <person name="Hutchinson M.I."/>
            <person name="Powell A.J."/>
            <person name="Barry K."/>
            <person name="Miller A.N."/>
            <person name="Grigoriev I.V."/>
            <person name="Debuchy R."/>
            <person name="Gladieux P."/>
            <person name="Hiltunen Thoren M."/>
            <person name="Johannesson H."/>
        </authorList>
    </citation>
    <scope>NUCLEOTIDE SEQUENCE</scope>
    <source>
        <strain evidence="2">CBS 892.96</strain>
    </source>
</reference>
<protein>
    <submittedName>
        <fullName evidence="2">Uncharacterized protein</fullName>
    </submittedName>
</protein>
<dbReference type="Proteomes" id="UP001302321">
    <property type="component" value="Unassembled WGS sequence"/>
</dbReference>
<name>A0AAN6WCW1_9PEZI</name>
<evidence type="ECO:0000313" key="3">
    <source>
        <dbReference type="Proteomes" id="UP001302321"/>
    </source>
</evidence>
<keyword evidence="1" id="KW-0732">Signal</keyword>
<organism evidence="2 3">
    <name type="scientific">Triangularia setosa</name>
    <dbReference type="NCBI Taxonomy" id="2587417"/>
    <lineage>
        <taxon>Eukaryota</taxon>
        <taxon>Fungi</taxon>
        <taxon>Dikarya</taxon>
        <taxon>Ascomycota</taxon>
        <taxon>Pezizomycotina</taxon>
        <taxon>Sordariomycetes</taxon>
        <taxon>Sordariomycetidae</taxon>
        <taxon>Sordariales</taxon>
        <taxon>Podosporaceae</taxon>
        <taxon>Triangularia</taxon>
    </lineage>
</organism>
<proteinExistence type="predicted"/>
<feature type="signal peptide" evidence="1">
    <location>
        <begin position="1"/>
        <end position="16"/>
    </location>
</feature>
<evidence type="ECO:0000313" key="2">
    <source>
        <dbReference type="EMBL" id="KAK4179674.1"/>
    </source>
</evidence>